<dbReference type="AlphaFoldDB" id="A0A4S8EYC1"/>
<dbReference type="EMBL" id="STFG01000026">
    <property type="protein sequence ID" value="THT97721.1"/>
    <property type="molecule type" value="Genomic_DNA"/>
</dbReference>
<organism evidence="2 3">
    <name type="scientific">Lampropedia puyangensis</name>
    <dbReference type="NCBI Taxonomy" id="1330072"/>
    <lineage>
        <taxon>Bacteria</taxon>
        <taxon>Pseudomonadati</taxon>
        <taxon>Pseudomonadota</taxon>
        <taxon>Betaproteobacteria</taxon>
        <taxon>Burkholderiales</taxon>
        <taxon>Comamonadaceae</taxon>
        <taxon>Lampropedia</taxon>
    </lineage>
</organism>
<gene>
    <name evidence="2" type="ORF">E9531_15605</name>
</gene>
<sequence>MKSKQRTDSFETALMILALLERIPASPKKITSKKLQEKLQAAGFDRDLRSVQRLLDSLSQHFDIERDDRSKPYGYSWNKDAKGFSWPGLNEQESLLLRLAEQHLRNLLPTRLMKSMDGFFKQAQERLAPHGDAQLARQWLGKVHVISARQPLLPPEIRAGILDAVSNALYENKWLEVDYENQRSVRSKVRVMPLGLVQQEQCLYLVCRYDGYDNERHLALHRMHKATVEPWPFERPRFDLKKYGADGHFGFGEGKLVRLHFRIAKDAGFHLLESKLSKDQQVQEEDDCYAITATLVDSAMLQWWLNGFGEAVWDVRRTPVKTT</sequence>
<feature type="domain" description="WYL" evidence="1">
    <location>
        <begin position="161"/>
        <end position="228"/>
    </location>
</feature>
<dbReference type="InterPro" id="IPR051534">
    <property type="entry name" value="CBASS_pafABC_assoc_protein"/>
</dbReference>
<accession>A0A4S8EYC1</accession>
<dbReference type="Pfam" id="PF13280">
    <property type="entry name" value="WYL"/>
    <property type="match status" value="1"/>
</dbReference>
<evidence type="ECO:0000313" key="2">
    <source>
        <dbReference type="EMBL" id="THT97721.1"/>
    </source>
</evidence>
<dbReference type="PANTHER" id="PTHR34580:SF1">
    <property type="entry name" value="PROTEIN PAFC"/>
    <property type="match status" value="1"/>
</dbReference>
<keyword evidence="3" id="KW-1185">Reference proteome</keyword>
<dbReference type="Proteomes" id="UP000308917">
    <property type="component" value="Unassembled WGS sequence"/>
</dbReference>
<evidence type="ECO:0000313" key="3">
    <source>
        <dbReference type="Proteomes" id="UP000308917"/>
    </source>
</evidence>
<protein>
    <submittedName>
        <fullName evidence="2">WYL domain-containing protein</fullName>
    </submittedName>
</protein>
<reference evidence="2 3" key="1">
    <citation type="journal article" date="2015" name="Antonie Van Leeuwenhoek">
        <title>Lampropedia puyangensis sp. nov., isolated from symptomatic bark of Populus ? euramericana canker and emended description of Lampropedia hyalina (Ehrenberg 1832) Lee et al. 2004.</title>
        <authorList>
            <person name="Li Y."/>
            <person name="Wang T."/>
            <person name="Piao C.G."/>
            <person name="Wang L.F."/>
            <person name="Tian G.Z."/>
            <person name="Zhu T.H."/>
            <person name="Guo M.W."/>
        </authorList>
    </citation>
    <scope>NUCLEOTIDE SEQUENCE [LARGE SCALE GENOMIC DNA]</scope>
    <source>
        <strain evidence="2 3">2-bin</strain>
    </source>
</reference>
<comment type="caution">
    <text evidence="2">The sequence shown here is derived from an EMBL/GenBank/DDBJ whole genome shotgun (WGS) entry which is preliminary data.</text>
</comment>
<dbReference type="OrthoDB" id="8595817at2"/>
<dbReference type="RefSeq" id="WP_136574703.1">
    <property type="nucleotide sequence ID" value="NZ_STFG01000026.1"/>
</dbReference>
<name>A0A4S8EYC1_9BURK</name>
<dbReference type="PROSITE" id="PS52050">
    <property type="entry name" value="WYL"/>
    <property type="match status" value="1"/>
</dbReference>
<evidence type="ECO:0000259" key="1">
    <source>
        <dbReference type="Pfam" id="PF13280"/>
    </source>
</evidence>
<dbReference type="InterPro" id="IPR026881">
    <property type="entry name" value="WYL_dom"/>
</dbReference>
<proteinExistence type="predicted"/>
<dbReference type="PANTHER" id="PTHR34580">
    <property type="match status" value="1"/>
</dbReference>